<name>A0A8X6SP06_TRICX</name>
<feature type="region of interest" description="Disordered" evidence="1">
    <location>
        <begin position="57"/>
        <end position="97"/>
    </location>
</feature>
<accession>A0A8X6SP06</accession>
<comment type="caution">
    <text evidence="2">The sequence shown here is derived from an EMBL/GenBank/DDBJ whole genome shotgun (WGS) entry which is preliminary data.</text>
</comment>
<evidence type="ECO:0000256" key="1">
    <source>
        <dbReference type="SAM" id="MobiDB-lite"/>
    </source>
</evidence>
<proteinExistence type="predicted"/>
<sequence length="162" mass="17597">MAEYGRITKEVTADVGKDGCVRTKHTRIMGACSIPEVRSVRVEPCSGGDSSDECCYVEVDPTDSNQVPPPPTPSPAKSRTTSASEPEGKAAPRERRTCVLSSPMDSIKGHASLSHFVGVVAEWYRYRTVACLVTSSSPVPLKTRRVGQRWTLNLSRAETSSR</sequence>
<dbReference type="AlphaFoldDB" id="A0A8X6SP06"/>
<evidence type="ECO:0000313" key="2">
    <source>
        <dbReference type="EMBL" id="GFY14953.1"/>
    </source>
</evidence>
<gene>
    <name evidence="2" type="primary">AVEN_74104_1</name>
    <name evidence="2" type="ORF">TNCV_235031</name>
</gene>
<dbReference type="EMBL" id="BMAU01021332">
    <property type="protein sequence ID" value="GFY14953.1"/>
    <property type="molecule type" value="Genomic_DNA"/>
</dbReference>
<feature type="compositionally biased region" description="Basic and acidic residues" evidence="1">
    <location>
        <begin position="86"/>
        <end position="97"/>
    </location>
</feature>
<organism evidence="2 3">
    <name type="scientific">Trichonephila clavipes</name>
    <name type="common">Golden silk orbweaver</name>
    <name type="synonym">Nephila clavipes</name>
    <dbReference type="NCBI Taxonomy" id="2585209"/>
    <lineage>
        <taxon>Eukaryota</taxon>
        <taxon>Metazoa</taxon>
        <taxon>Ecdysozoa</taxon>
        <taxon>Arthropoda</taxon>
        <taxon>Chelicerata</taxon>
        <taxon>Arachnida</taxon>
        <taxon>Araneae</taxon>
        <taxon>Araneomorphae</taxon>
        <taxon>Entelegynae</taxon>
        <taxon>Araneoidea</taxon>
        <taxon>Nephilidae</taxon>
        <taxon>Trichonephila</taxon>
    </lineage>
</organism>
<dbReference type="Proteomes" id="UP000887159">
    <property type="component" value="Unassembled WGS sequence"/>
</dbReference>
<keyword evidence="3" id="KW-1185">Reference proteome</keyword>
<reference evidence="2" key="1">
    <citation type="submission" date="2020-08" db="EMBL/GenBank/DDBJ databases">
        <title>Multicomponent nature underlies the extraordinary mechanical properties of spider dragline silk.</title>
        <authorList>
            <person name="Kono N."/>
            <person name="Nakamura H."/>
            <person name="Mori M."/>
            <person name="Yoshida Y."/>
            <person name="Ohtoshi R."/>
            <person name="Malay A.D."/>
            <person name="Moran D.A.P."/>
            <person name="Tomita M."/>
            <person name="Numata K."/>
            <person name="Arakawa K."/>
        </authorList>
    </citation>
    <scope>NUCLEOTIDE SEQUENCE</scope>
</reference>
<evidence type="ECO:0000313" key="3">
    <source>
        <dbReference type="Proteomes" id="UP000887159"/>
    </source>
</evidence>
<protein>
    <submittedName>
        <fullName evidence="2">Uncharacterized protein</fullName>
    </submittedName>
</protein>